<feature type="binding site" evidence="7">
    <location>
        <position position="265"/>
    </location>
    <ligand>
        <name>ADP</name>
        <dbReference type="ChEBI" id="CHEBI:456216"/>
    </ligand>
</feature>
<proteinExistence type="inferred from homology"/>
<evidence type="ECO:0000313" key="12">
    <source>
        <dbReference type="Proteomes" id="UP001589692"/>
    </source>
</evidence>
<keyword evidence="3 7" id="KW-0547">Nucleotide-binding</keyword>
<feature type="binding site" evidence="7">
    <location>
        <position position="16"/>
    </location>
    <ligand>
        <name>ADP</name>
        <dbReference type="ChEBI" id="CHEBI:456216"/>
    </ligand>
</feature>
<dbReference type="NCBIfam" id="NF000756">
    <property type="entry name" value="PRK00047.1"/>
    <property type="match status" value="1"/>
</dbReference>
<dbReference type="InterPro" id="IPR005999">
    <property type="entry name" value="Glycerol_kin"/>
</dbReference>
<dbReference type="Proteomes" id="UP001589692">
    <property type="component" value="Unassembled WGS sequence"/>
</dbReference>
<comment type="function">
    <text evidence="7">Key enzyme in the regulation of glycerol uptake and metabolism. Catalyzes the phosphorylation of glycerol to yield sn-glycerol 3-phosphate.</text>
</comment>
<evidence type="ECO:0000256" key="3">
    <source>
        <dbReference type="ARBA" id="ARBA00022741"/>
    </source>
</evidence>
<feature type="binding site" evidence="7">
    <location>
        <position position="134"/>
    </location>
    <ligand>
        <name>sn-glycerol 3-phosphate</name>
        <dbReference type="ChEBI" id="CHEBI:57597"/>
    </ligand>
</feature>
<feature type="binding site" evidence="7">
    <location>
        <position position="265"/>
    </location>
    <ligand>
        <name>ATP</name>
        <dbReference type="ChEBI" id="CHEBI:30616"/>
    </ligand>
</feature>
<feature type="binding site" evidence="7">
    <location>
        <position position="312"/>
    </location>
    <ligand>
        <name>ATP</name>
        <dbReference type="ChEBI" id="CHEBI:30616"/>
    </ligand>
</feature>
<dbReference type="PIRSF" id="PIRSF000538">
    <property type="entry name" value="GlpK"/>
    <property type="match status" value="1"/>
</dbReference>
<reference evidence="11 12" key="1">
    <citation type="submission" date="2024-09" db="EMBL/GenBank/DDBJ databases">
        <authorList>
            <person name="Sun Q."/>
            <person name="Mori K."/>
        </authorList>
    </citation>
    <scope>NUCLEOTIDE SEQUENCE [LARGE SCALE GENOMIC DNA]</scope>
    <source>
        <strain evidence="11 12">TBRC 4938</strain>
    </source>
</reference>
<dbReference type="CDD" id="cd07786">
    <property type="entry name" value="FGGY_EcGK_like"/>
    <property type="match status" value="1"/>
</dbReference>
<evidence type="ECO:0000256" key="7">
    <source>
        <dbReference type="HAMAP-Rule" id="MF_00186"/>
    </source>
</evidence>
<dbReference type="Pfam" id="PF02782">
    <property type="entry name" value="FGGY_C"/>
    <property type="match status" value="1"/>
</dbReference>
<dbReference type="InterPro" id="IPR018483">
    <property type="entry name" value="Carb_kinase_FGGY_CS"/>
</dbReference>
<keyword evidence="5 7" id="KW-0319">Glycerol metabolism</keyword>
<organism evidence="11 12">
    <name type="scientific">Rhizobium puerariae</name>
    <dbReference type="NCBI Taxonomy" id="1585791"/>
    <lineage>
        <taxon>Bacteria</taxon>
        <taxon>Pseudomonadati</taxon>
        <taxon>Pseudomonadota</taxon>
        <taxon>Alphaproteobacteria</taxon>
        <taxon>Hyphomicrobiales</taxon>
        <taxon>Rhizobiaceae</taxon>
        <taxon>Rhizobium/Agrobacterium group</taxon>
        <taxon>Rhizobium</taxon>
    </lineage>
</organism>
<dbReference type="Pfam" id="PF00370">
    <property type="entry name" value="FGGY_N"/>
    <property type="match status" value="1"/>
</dbReference>
<evidence type="ECO:0000256" key="1">
    <source>
        <dbReference type="ARBA" id="ARBA00009156"/>
    </source>
</evidence>
<dbReference type="InterPro" id="IPR018485">
    <property type="entry name" value="FGGY_C"/>
</dbReference>
<comment type="pathway">
    <text evidence="7">Polyol metabolism; glycerol degradation via glycerol kinase pathway; sn-glycerol 3-phosphate from glycerol: step 1/1.</text>
</comment>
<feature type="domain" description="Carbohydrate kinase FGGY C-terminal" evidence="10">
    <location>
        <begin position="261"/>
        <end position="449"/>
    </location>
</feature>
<evidence type="ECO:0000256" key="5">
    <source>
        <dbReference type="ARBA" id="ARBA00022798"/>
    </source>
</evidence>
<feature type="binding site" evidence="7">
    <location>
        <position position="134"/>
    </location>
    <ligand>
        <name>glycerol</name>
        <dbReference type="ChEBI" id="CHEBI:17754"/>
    </ligand>
</feature>
<keyword evidence="2 7" id="KW-0808">Transferase</keyword>
<accession>A0ABV6AFX7</accession>
<dbReference type="EC" id="2.7.1.30" evidence="7"/>
<dbReference type="InterPro" id="IPR043129">
    <property type="entry name" value="ATPase_NBD"/>
</dbReference>
<dbReference type="SUPFAM" id="SSF53067">
    <property type="entry name" value="Actin-like ATPase domain"/>
    <property type="match status" value="2"/>
</dbReference>
<feature type="binding site" evidence="7">
    <location>
        <position position="14"/>
    </location>
    <ligand>
        <name>ATP</name>
        <dbReference type="ChEBI" id="CHEBI:30616"/>
    </ligand>
</feature>
<comment type="catalytic activity">
    <reaction evidence="7">
        <text>glycerol + ATP = sn-glycerol 3-phosphate + ADP + H(+)</text>
        <dbReference type="Rhea" id="RHEA:21644"/>
        <dbReference type="ChEBI" id="CHEBI:15378"/>
        <dbReference type="ChEBI" id="CHEBI:17754"/>
        <dbReference type="ChEBI" id="CHEBI:30616"/>
        <dbReference type="ChEBI" id="CHEBI:57597"/>
        <dbReference type="ChEBI" id="CHEBI:456216"/>
        <dbReference type="EC" id="2.7.1.30"/>
    </reaction>
</comment>
<feature type="binding site" evidence="7">
    <location>
        <position position="12"/>
    </location>
    <ligand>
        <name>sn-glycerol 3-phosphate</name>
        <dbReference type="ChEBI" id="CHEBI:57597"/>
    </ligand>
</feature>
<evidence type="ECO:0000259" key="9">
    <source>
        <dbReference type="Pfam" id="PF00370"/>
    </source>
</evidence>
<dbReference type="InterPro" id="IPR018484">
    <property type="entry name" value="FGGY_N"/>
</dbReference>
<feature type="binding site" evidence="7">
    <location>
        <position position="82"/>
    </location>
    <ligand>
        <name>sn-glycerol 3-phosphate</name>
        <dbReference type="ChEBI" id="CHEBI:57597"/>
    </ligand>
</feature>
<feature type="binding site" evidence="7">
    <location>
        <position position="411"/>
    </location>
    <ligand>
        <name>ATP</name>
        <dbReference type="ChEBI" id="CHEBI:30616"/>
    </ligand>
</feature>
<feature type="domain" description="Carbohydrate kinase FGGY N-terminal" evidence="9">
    <location>
        <begin position="4"/>
        <end position="250"/>
    </location>
</feature>
<feature type="binding site" evidence="7">
    <location>
        <position position="243"/>
    </location>
    <ligand>
        <name>glycerol</name>
        <dbReference type="ChEBI" id="CHEBI:17754"/>
    </ligand>
</feature>
<feature type="binding site" evidence="7">
    <location>
        <position position="12"/>
    </location>
    <ligand>
        <name>ADP</name>
        <dbReference type="ChEBI" id="CHEBI:456216"/>
    </ligand>
</feature>
<feature type="binding site" evidence="7">
    <location>
        <position position="308"/>
    </location>
    <ligand>
        <name>ATP</name>
        <dbReference type="ChEBI" id="CHEBI:30616"/>
    </ligand>
</feature>
<keyword evidence="12" id="KW-1185">Reference proteome</keyword>
<comment type="caution">
    <text evidence="11">The sequence shown here is derived from an EMBL/GenBank/DDBJ whole genome shotgun (WGS) entry which is preliminary data.</text>
</comment>
<feature type="binding site" evidence="7">
    <location>
        <position position="83"/>
    </location>
    <ligand>
        <name>sn-glycerol 3-phosphate</name>
        <dbReference type="ChEBI" id="CHEBI:57597"/>
    </ligand>
</feature>
<dbReference type="PROSITE" id="PS00445">
    <property type="entry name" value="FGGY_KINASES_2"/>
    <property type="match status" value="1"/>
</dbReference>
<dbReference type="PANTHER" id="PTHR10196:SF78">
    <property type="entry name" value="GLYCEROL KINASE"/>
    <property type="match status" value="1"/>
</dbReference>
<evidence type="ECO:0000256" key="2">
    <source>
        <dbReference type="ARBA" id="ARBA00022679"/>
    </source>
</evidence>
<feature type="binding site" evidence="7">
    <location>
        <position position="12"/>
    </location>
    <ligand>
        <name>ATP</name>
        <dbReference type="ChEBI" id="CHEBI:30616"/>
    </ligand>
</feature>
<evidence type="ECO:0000256" key="6">
    <source>
        <dbReference type="ARBA" id="ARBA00022840"/>
    </source>
</evidence>
<dbReference type="GO" id="GO:0004370">
    <property type="term" value="F:glycerol kinase activity"/>
    <property type="evidence" value="ECO:0007669"/>
    <property type="project" value="UniProtKB-EC"/>
</dbReference>
<evidence type="ECO:0000256" key="8">
    <source>
        <dbReference type="RuleBase" id="RU003733"/>
    </source>
</evidence>
<protein>
    <recommendedName>
        <fullName evidence="7">Glycerol kinase</fullName>
        <ecNumber evidence="7">2.7.1.30</ecNumber>
    </recommendedName>
    <alternativeName>
        <fullName evidence="7">ATP:glycerol 3-phosphotransferase</fullName>
    </alternativeName>
    <alternativeName>
        <fullName evidence="7">Glycerokinase</fullName>
        <shortName evidence="7">GK</shortName>
    </alternativeName>
</protein>
<feature type="binding site" evidence="7">
    <location>
        <position position="13"/>
    </location>
    <ligand>
        <name>ATP</name>
        <dbReference type="ChEBI" id="CHEBI:30616"/>
    </ligand>
</feature>
<gene>
    <name evidence="7 11" type="primary">glpK</name>
    <name evidence="11" type="ORF">ACFFP0_09090</name>
</gene>
<feature type="binding site" evidence="7">
    <location>
        <position position="82"/>
    </location>
    <ligand>
        <name>glycerol</name>
        <dbReference type="ChEBI" id="CHEBI:17754"/>
    </ligand>
</feature>
<sequence length="501" mass="54260">MSGYILAIDQGTTSSRAILFGPDMQVKAAAQREFTQFFPRAGWVEHDAVEIWGSVVATVREALAAGGMKAADIAAIGITNQRETTLVWDRETGKPLYKAIVWQDRRTAEMCDRLKLDGYEKLFTTKTGLLLDPYFSGTKLRWLLDNIEGLRSRAEAGAVCFGTVDSWLIYNLTGGRRHVTDATNASRTLLYNIAENRWDAELLGILGVPLAMLPEVKDNADDFGTTDIGLFGAAIPILGAAGDQQAAMIGNACFDPGMIKSTYGTGCFALLNTGTDRVVSSNRMLSTIAYRLSGRNTYALEGSIFVAGAAVQWLRDGFGVIKNASDADALAAAADPQQRVYIVPAFTGLGAPYWDPEARGTIFGLTRNSGAAELTRAVLESVAYQTLDLFVAMKKDWGDHPIETVLRVDGGMAASDWTMQHLADMLAIPVERPALVETTALGAAWLAGARAGIWPDQGGFARTWARERVFDPSVDEPERLAKVMGWRDAVARTLTSNLPGF</sequence>
<comment type="activity regulation">
    <text evidence="7">Inhibited by fructose 1,6-bisphosphate (FBP).</text>
</comment>
<evidence type="ECO:0000256" key="4">
    <source>
        <dbReference type="ARBA" id="ARBA00022777"/>
    </source>
</evidence>
<dbReference type="EMBL" id="JBHMAA010000011">
    <property type="protein sequence ID" value="MFB9948999.1"/>
    <property type="molecule type" value="Genomic_DNA"/>
</dbReference>
<dbReference type="PROSITE" id="PS00933">
    <property type="entry name" value="FGGY_KINASES_1"/>
    <property type="match status" value="1"/>
</dbReference>
<feature type="binding site" evidence="7">
    <location>
        <position position="308"/>
    </location>
    <ligand>
        <name>ADP</name>
        <dbReference type="ChEBI" id="CHEBI:456216"/>
    </ligand>
</feature>
<dbReference type="InterPro" id="IPR000577">
    <property type="entry name" value="Carb_kinase_FGGY"/>
</dbReference>
<feature type="binding site" evidence="7">
    <location>
        <position position="83"/>
    </location>
    <ligand>
        <name>glycerol</name>
        <dbReference type="ChEBI" id="CHEBI:17754"/>
    </ligand>
</feature>
<dbReference type="Gene3D" id="3.30.420.40">
    <property type="match status" value="2"/>
</dbReference>
<keyword evidence="4 7" id="KW-0418">Kinase</keyword>
<evidence type="ECO:0000259" key="10">
    <source>
        <dbReference type="Pfam" id="PF02782"/>
    </source>
</evidence>
<name>A0ABV6AFX7_9HYPH</name>
<feature type="binding site" evidence="7">
    <location>
        <position position="243"/>
    </location>
    <ligand>
        <name>sn-glycerol 3-phosphate</name>
        <dbReference type="ChEBI" id="CHEBI:57597"/>
    </ligand>
</feature>
<feature type="binding site" evidence="7">
    <location>
        <position position="411"/>
    </location>
    <ligand>
        <name>ADP</name>
        <dbReference type="ChEBI" id="CHEBI:456216"/>
    </ligand>
</feature>
<dbReference type="RefSeq" id="WP_377259320.1">
    <property type="nucleotide sequence ID" value="NZ_JBHMAA010000011.1"/>
</dbReference>
<comment type="caution">
    <text evidence="7">Lacks conserved residue(s) required for the propagation of feature annotation.</text>
</comment>
<evidence type="ECO:0000313" key="11">
    <source>
        <dbReference type="EMBL" id="MFB9948999.1"/>
    </source>
</evidence>
<dbReference type="NCBIfam" id="TIGR01311">
    <property type="entry name" value="glycerol_kin"/>
    <property type="match status" value="1"/>
</dbReference>
<comment type="similarity">
    <text evidence="1 7 8">Belongs to the FGGY kinase family.</text>
</comment>
<dbReference type="PANTHER" id="PTHR10196">
    <property type="entry name" value="SUGAR KINASE"/>
    <property type="match status" value="1"/>
</dbReference>
<dbReference type="HAMAP" id="MF_00186">
    <property type="entry name" value="Glycerol_kin"/>
    <property type="match status" value="1"/>
</dbReference>
<feature type="binding site" evidence="7">
    <location>
        <position position="244"/>
    </location>
    <ligand>
        <name>glycerol</name>
        <dbReference type="ChEBI" id="CHEBI:17754"/>
    </ligand>
</feature>
<keyword evidence="6 7" id="KW-0067">ATP-binding</keyword>